<feature type="transmembrane region" description="Helical" evidence="6">
    <location>
        <begin position="158"/>
        <end position="179"/>
    </location>
</feature>
<dbReference type="Pfam" id="PF02653">
    <property type="entry name" value="BPD_transp_2"/>
    <property type="match status" value="1"/>
</dbReference>
<comment type="subcellular location">
    <subcellularLocation>
        <location evidence="1">Cell membrane</location>
        <topology evidence="1">Multi-pass membrane protein</topology>
    </subcellularLocation>
</comment>
<keyword evidence="2" id="KW-1003">Cell membrane</keyword>
<protein>
    <recommendedName>
        <fullName evidence="8">Branched-chain amino acid ABC transporter permease</fullName>
    </recommendedName>
</protein>
<dbReference type="EMBL" id="LAZR01005702">
    <property type="protein sequence ID" value="KKM97833.1"/>
    <property type="molecule type" value="Genomic_DNA"/>
</dbReference>
<organism evidence="7">
    <name type="scientific">marine sediment metagenome</name>
    <dbReference type="NCBI Taxonomy" id="412755"/>
    <lineage>
        <taxon>unclassified sequences</taxon>
        <taxon>metagenomes</taxon>
        <taxon>ecological metagenomes</taxon>
    </lineage>
</organism>
<evidence type="ECO:0000256" key="2">
    <source>
        <dbReference type="ARBA" id="ARBA00022475"/>
    </source>
</evidence>
<evidence type="ECO:0000313" key="7">
    <source>
        <dbReference type="EMBL" id="KKM97833.1"/>
    </source>
</evidence>
<sequence length="331" mass="34590">MSAPLRTLAIAVLGAIVFIALGWMLPLWLLFTMTKAIAFGLIALGIVALMRGGLVSFGQGLYYCVGAYVSGMLASRWGITDVFVLLTIGGFSGGLVAALVSPLIARYRGIFFAMLTMALSMVLYGVLAKVTAIGGSDGFNVPQPTFLGYLPGTGSADFALFAVAVGVAAIAAAVCRIYFDSGPGLISLAARENELRVEYLGASVFALTARNFILAGVLAGLGGVLNGVALGHIDPFFAYWTTSGEVVFIAVLGGYASVVAVFGAALITELVRSFANQYFPDSWQLALGLFLLLVILFLPRGFGSLWAGATGGRAASKWRARNTTPDEEPAE</sequence>
<dbReference type="AlphaFoldDB" id="A0A0F9LWU7"/>
<evidence type="ECO:0008006" key="8">
    <source>
        <dbReference type="Google" id="ProtNLM"/>
    </source>
</evidence>
<evidence type="ECO:0000256" key="5">
    <source>
        <dbReference type="ARBA" id="ARBA00023136"/>
    </source>
</evidence>
<dbReference type="InterPro" id="IPR001851">
    <property type="entry name" value="ABC_transp_permease"/>
</dbReference>
<dbReference type="PANTHER" id="PTHR30482:SF17">
    <property type="entry name" value="ABC TRANSPORTER ATP-BINDING PROTEIN"/>
    <property type="match status" value="1"/>
</dbReference>
<feature type="transmembrane region" description="Helical" evidence="6">
    <location>
        <begin position="283"/>
        <end position="302"/>
    </location>
</feature>
<comment type="caution">
    <text evidence="7">The sequence shown here is derived from an EMBL/GenBank/DDBJ whole genome shotgun (WGS) entry which is preliminary data.</text>
</comment>
<evidence type="ECO:0000256" key="3">
    <source>
        <dbReference type="ARBA" id="ARBA00022692"/>
    </source>
</evidence>
<dbReference type="GO" id="GO:0015658">
    <property type="term" value="F:branched-chain amino acid transmembrane transporter activity"/>
    <property type="evidence" value="ECO:0007669"/>
    <property type="project" value="InterPro"/>
</dbReference>
<keyword evidence="5 6" id="KW-0472">Membrane</keyword>
<dbReference type="InterPro" id="IPR043428">
    <property type="entry name" value="LivM-like"/>
</dbReference>
<feature type="transmembrane region" description="Helical" evidence="6">
    <location>
        <begin position="85"/>
        <end position="104"/>
    </location>
</feature>
<keyword evidence="4 6" id="KW-1133">Transmembrane helix</keyword>
<evidence type="ECO:0000256" key="4">
    <source>
        <dbReference type="ARBA" id="ARBA00022989"/>
    </source>
</evidence>
<evidence type="ECO:0000256" key="6">
    <source>
        <dbReference type="SAM" id="Phobius"/>
    </source>
</evidence>
<accession>A0A0F9LWU7</accession>
<feature type="transmembrane region" description="Helical" evidence="6">
    <location>
        <begin position="246"/>
        <end position="271"/>
    </location>
</feature>
<dbReference type="GO" id="GO:0005886">
    <property type="term" value="C:plasma membrane"/>
    <property type="evidence" value="ECO:0007669"/>
    <property type="project" value="UniProtKB-SubCell"/>
</dbReference>
<feature type="transmembrane region" description="Helical" evidence="6">
    <location>
        <begin position="111"/>
        <end position="134"/>
    </location>
</feature>
<evidence type="ECO:0000256" key="1">
    <source>
        <dbReference type="ARBA" id="ARBA00004651"/>
    </source>
</evidence>
<proteinExistence type="predicted"/>
<feature type="transmembrane region" description="Helical" evidence="6">
    <location>
        <begin position="7"/>
        <end position="30"/>
    </location>
</feature>
<feature type="transmembrane region" description="Helical" evidence="6">
    <location>
        <begin position="36"/>
        <end position="54"/>
    </location>
</feature>
<keyword evidence="3 6" id="KW-0812">Transmembrane</keyword>
<dbReference type="CDD" id="cd06581">
    <property type="entry name" value="TM_PBP1_LivM_like"/>
    <property type="match status" value="1"/>
</dbReference>
<feature type="transmembrane region" description="Helical" evidence="6">
    <location>
        <begin position="199"/>
        <end position="226"/>
    </location>
</feature>
<reference evidence="7" key="1">
    <citation type="journal article" date="2015" name="Nature">
        <title>Complex archaea that bridge the gap between prokaryotes and eukaryotes.</title>
        <authorList>
            <person name="Spang A."/>
            <person name="Saw J.H."/>
            <person name="Jorgensen S.L."/>
            <person name="Zaremba-Niedzwiedzka K."/>
            <person name="Martijn J."/>
            <person name="Lind A.E."/>
            <person name="van Eijk R."/>
            <person name="Schleper C."/>
            <person name="Guy L."/>
            <person name="Ettema T.J."/>
        </authorList>
    </citation>
    <scope>NUCLEOTIDE SEQUENCE</scope>
</reference>
<name>A0A0F9LWU7_9ZZZZ</name>
<gene>
    <name evidence="7" type="ORF">LCGC14_1164050</name>
</gene>
<dbReference type="PANTHER" id="PTHR30482">
    <property type="entry name" value="HIGH-AFFINITY BRANCHED-CHAIN AMINO ACID TRANSPORT SYSTEM PERMEASE"/>
    <property type="match status" value="1"/>
</dbReference>